<dbReference type="GO" id="GO:0005886">
    <property type="term" value="C:plasma membrane"/>
    <property type="evidence" value="ECO:0007669"/>
    <property type="project" value="UniProtKB-SubCell"/>
</dbReference>
<keyword evidence="5 9" id="KW-0812">Transmembrane</keyword>
<feature type="transmembrane region" description="Helical" evidence="9">
    <location>
        <begin position="336"/>
        <end position="358"/>
    </location>
</feature>
<feature type="transmembrane region" description="Helical" evidence="9">
    <location>
        <begin position="117"/>
        <end position="137"/>
    </location>
</feature>
<feature type="transmembrane region" description="Helical" evidence="9">
    <location>
        <begin position="200"/>
        <end position="222"/>
    </location>
</feature>
<evidence type="ECO:0000313" key="11">
    <source>
        <dbReference type="EMBL" id="ANZ44749.1"/>
    </source>
</evidence>
<dbReference type="PANTHER" id="PTHR33451:SF3">
    <property type="entry name" value="MALATE-2H(+)_NA(+)-LACTATE ANTIPORTER"/>
    <property type="match status" value="1"/>
</dbReference>
<evidence type="ECO:0000256" key="5">
    <source>
        <dbReference type="ARBA" id="ARBA00022692"/>
    </source>
</evidence>
<dbReference type="KEGG" id="cpor:BED41_06375"/>
<dbReference type="OrthoDB" id="9762978at2"/>
<feature type="transmembrane region" description="Helical" evidence="9">
    <location>
        <begin position="422"/>
        <end position="447"/>
    </location>
</feature>
<dbReference type="InterPro" id="IPR004770">
    <property type="entry name" value="Na/H_antiport_NhaC"/>
</dbReference>
<evidence type="ECO:0000256" key="8">
    <source>
        <dbReference type="ARBA" id="ARBA00038435"/>
    </source>
</evidence>
<feature type="transmembrane region" description="Helical" evidence="9">
    <location>
        <begin position="269"/>
        <end position="288"/>
    </location>
</feature>
<dbReference type="NCBIfam" id="TIGR00931">
    <property type="entry name" value="antiport_nhaC"/>
    <property type="match status" value="1"/>
</dbReference>
<dbReference type="InterPro" id="IPR052180">
    <property type="entry name" value="NhaC_Na-H+_Antiporter"/>
</dbReference>
<feature type="transmembrane region" description="Helical" evidence="9">
    <location>
        <begin position="83"/>
        <end position="110"/>
    </location>
</feature>
<proteinExistence type="inferred from homology"/>
<accession>A0A1B2I462</accession>
<feature type="transmembrane region" description="Helical" evidence="9">
    <location>
        <begin position="378"/>
        <end position="401"/>
    </location>
</feature>
<reference evidence="11" key="1">
    <citation type="submission" date="2016-08" db="EMBL/GenBank/DDBJ databases">
        <title>Complete genome of Cloacibacillus porcorum.</title>
        <authorList>
            <person name="Looft T."/>
            <person name="Bayles D.O."/>
            <person name="Alt D.P."/>
        </authorList>
    </citation>
    <scope>NUCLEOTIDE SEQUENCE [LARGE SCALE GENOMIC DNA]</scope>
    <source>
        <strain evidence="11">CL-84</strain>
    </source>
</reference>
<gene>
    <name evidence="11" type="ORF">BED41_06375</name>
</gene>
<comment type="subcellular location">
    <subcellularLocation>
        <location evidence="1">Cell membrane</location>
        <topology evidence="1">Multi-pass membrane protein</topology>
    </subcellularLocation>
</comment>
<keyword evidence="7 9" id="KW-0472">Membrane</keyword>
<evidence type="ECO:0000256" key="4">
    <source>
        <dbReference type="ARBA" id="ARBA00022475"/>
    </source>
</evidence>
<dbReference type="EMBL" id="CP016757">
    <property type="protein sequence ID" value="ANZ44749.1"/>
    <property type="molecule type" value="Genomic_DNA"/>
</dbReference>
<feature type="domain" description="Na+/H+ antiporter NhaC-like C-terminal" evidence="10">
    <location>
        <begin position="168"/>
        <end position="471"/>
    </location>
</feature>
<evidence type="ECO:0000256" key="6">
    <source>
        <dbReference type="ARBA" id="ARBA00022989"/>
    </source>
</evidence>
<dbReference type="Pfam" id="PF03553">
    <property type="entry name" value="Na_H_antiporter"/>
    <property type="match status" value="1"/>
</dbReference>
<sequence>MTEANKSHPSKEIRRPTMFVALLPMIAMLFFVGVGFPILKLPIPIILLLPSVVAAIVAYYLGYTWSDLQKAISDKIGQSTGALLVLVSVGMLIGSWMISGTLPMMIYYGIQIIDTRVLYLSAFLATAIVSVLSGTSYGAVGTIGVVVMSIAATLQMSLPITAGAVVAGAYFGDKLSPLSDTTVLAAAITNTDIYEHIRHMLWTTVPASLLGMAVYLIAGFNSSQEAVSSELVSTMMTQFNQIYHWNILLLLPLVIVMVGSAMKYPTAPLMFVSSVVACLLAIFIQGFSFNDVCTACANGFNVNMVHKAGFDAAAASSAVVRLLNRGGMSSMMGILLITYCAFVFGGIVSCTGCLEVMLEKLQTKVKTDAGIISSTVAASLLMSVIGGVSYLSIIVTAELFGDVYKARGLASCNLSRTLEDSGTVVTALIPWTGGAAYMAATLGVATIDYLPWAIMNYTGFMFAIFYAVTGISIKKIRS</sequence>
<keyword evidence="12" id="KW-1185">Reference proteome</keyword>
<keyword evidence="6 9" id="KW-1133">Transmembrane helix</keyword>
<dbReference type="AlphaFoldDB" id="A0A1B2I462"/>
<keyword evidence="2" id="KW-0813">Transport</keyword>
<evidence type="ECO:0000256" key="7">
    <source>
        <dbReference type="ARBA" id="ARBA00023136"/>
    </source>
</evidence>
<protein>
    <submittedName>
        <fullName evidence="11">Na+/H+ antiporter NhaC</fullName>
    </submittedName>
</protein>
<name>A0A1B2I462_9BACT</name>
<evidence type="ECO:0000256" key="1">
    <source>
        <dbReference type="ARBA" id="ARBA00004651"/>
    </source>
</evidence>
<evidence type="ECO:0000259" key="10">
    <source>
        <dbReference type="Pfam" id="PF03553"/>
    </source>
</evidence>
<dbReference type="PANTHER" id="PTHR33451">
    <property type="entry name" value="MALATE-2H(+)/NA(+)-LACTATE ANTIPORTER"/>
    <property type="match status" value="1"/>
</dbReference>
<keyword evidence="4" id="KW-1003">Cell membrane</keyword>
<comment type="similarity">
    <text evidence="8">Belongs to the NhaC Na(+)/H(+) (TC 2.A.35) antiporter family.</text>
</comment>
<feature type="transmembrane region" description="Helical" evidence="9">
    <location>
        <begin position="45"/>
        <end position="63"/>
    </location>
</feature>
<evidence type="ECO:0000313" key="12">
    <source>
        <dbReference type="Proteomes" id="UP000093044"/>
    </source>
</evidence>
<feature type="transmembrane region" description="Helical" evidence="9">
    <location>
        <begin position="453"/>
        <end position="473"/>
    </location>
</feature>
<dbReference type="Proteomes" id="UP000093044">
    <property type="component" value="Chromosome"/>
</dbReference>
<evidence type="ECO:0000256" key="9">
    <source>
        <dbReference type="SAM" id="Phobius"/>
    </source>
</evidence>
<dbReference type="GO" id="GO:0015297">
    <property type="term" value="F:antiporter activity"/>
    <property type="evidence" value="ECO:0007669"/>
    <property type="project" value="UniProtKB-KW"/>
</dbReference>
<organism evidence="11 12">
    <name type="scientific">Cloacibacillus porcorum</name>
    <dbReference type="NCBI Taxonomy" id="1197717"/>
    <lineage>
        <taxon>Bacteria</taxon>
        <taxon>Thermotogati</taxon>
        <taxon>Synergistota</taxon>
        <taxon>Synergistia</taxon>
        <taxon>Synergistales</taxon>
        <taxon>Synergistaceae</taxon>
        <taxon>Cloacibacillus</taxon>
    </lineage>
</organism>
<keyword evidence="3" id="KW-0050">Antiport</keyword>
<evidence type="ECO:0000256" key="2">
    <source>
        <dbReference type="ARBA" id="ARBA00022448"/>
    </source>
</evidence>
<feature type="transmembrane region" description="Helical" evidence="9">
    <location>
        <begin position="143"/>
        <end position="171"/>
    </location>
</feature>
<dbReference type="RefSeq" id="WP_066744186.1">
    <property type="nucleotide sequence ID" value="NZ_CAUFKJ010000037.1"/>
</dbReference>
<feature type="transmembrane region" description="Helical" evidence="9">
    <location>
        <begin position="242"/>
        <end position="262"/>
    </location>
</feature>
<feature type="transmembrane region" description="Helical" evidence="9">
    <location>
        <begin position="18"/>
        <end position="38"/>
    </location>
</feature>
<dbReference type="InterPro" id="IPR018461">
    <property type="entry name" value="Na/H_Antiport_NhaC-like_C"/>
</dbReference>
<evidence type="ECO:0000256" key="3">
    <source>
        <dbReference type="ARBA" id="ARBA00022449"/>
    </source>
</evidence>